<protein>
    <recommendedName>
        <fullName evidence="2">CRISPR type III-associated protein domain-containing protein</fullName>
    </recommendedName>
</protein>
<reference evidence="3 4" key="1">
    <citation type="journal article" date="2009" name="Proc. Natl. Acad. Sci. U.S.A.">
        <title>Biogeography of the Sulfolobus islandicus pan-genome.</title>
        <authorList>
            <person name="Reno M.L."/>
            <person name="Held N.L."/>
            <person name="Fields C.J."/>
            <person name="Burke P.V."/>
            <person name="Whitaker R.J."/>
        </authorList>
    </citation>
    <scope>NUCLEOTIDE SEQUENCE [LARGE SCALE GENOMIC DNA]</scope>
    <source>
        <strain evidence="4">Y.G.57.14 / Yellowstone #1</strain>
    </source>
</reference>
<sequence>MIVNYNGVDYLIPYIPSTSFKGVLRSTVEVSRRKSGNPPADFDNKVKEFLSALSDKSKKIFKIFRENLEKEVELLANSGIIPYNYKDLVKRGDEGSLKEVLRVYFNVSGWNSSESCYSTSDLDRCENVSLIEDEDRRKFRELWNKLTGRQPICRTCRLYGTSGLRASVRFSNFYPIDPFPIRIDRLTHVSIDRRTWASSPQKLYNEEVISMGVRFLGFALLLKDEYKKNILDDLKLLSDKAERVEVTLGARGSVGYGMFSLKFGDFEVELSDKSILGNLTLKFKVKEGVEYNVTEKLKVLNIFYPSYLISSIEVVGNREGAN</sequence>
<evidence type="ECO:0000313" key="4">
    <source>
        <dbReference type="Proteomes" id="UP000002308"/>
    </source>
</evidence>
<evidence type="ECO:0000313" key="3">
    <source>
        <dbReference type="EMBL" id="ACP44929.1"/>
    </source>
</evidence>
<dbReference type="PANTHER" id="PTHR35579:SF6">
    <property type="entry name" value="DUF324 DOMAIN-CONTAINING PROTEIN"/>
    <property type="match status" value="1"/>
</dbReference>
<dbReference type="HOGENOM" id="CLU_060690_0_0_2"/>
<dbReference type="Pfam" id="PF03787">
    <property type="entry name" value="RAMPs"/>
    <property type="match status" value="1"/>
</dbReference>
<dbReference type="InterPro" id="IPR052216">
    <property type="entry name" value="CRISPR_Csm3_endoribonuclease"/>
</dbReference>
<proteinExistence type="predicted"/>
<dbReference type="PANTHER" id="PTHR35579">
    <property type="entry name" value="CRISPR SYSTEM CMS ENDORIBONUCLEASE CSM3"/>
    <property type="match status" value="1"/>
</dbReference>
<evidence type="ECO:0000256" key="1">
    <source>
        <dbReference type="ARBA" id="ARBA00023118"/>
    </source>
</evidence>
<gene>
    <name evidence="3" type="ordered locus">YG5714_0636</name>
</gene>
<organism evidence="3 4">
    <name type="scientific">Saccharolobus islandicus (strain Y.G.57.14 / Yellowstone #1)</name>
    <name type="common">Sulfolobus islandicus</name>
    <dbReference type="NCBI Taxonomy" id="439386"/>
    <lineage>
        <taxon>Archaea</taxon>
        <taxon>Thermoproteota</taxon>
        <taxon>Thermoprotei</taxon>
        <taxon>Sulfolobales</taxon>
        <taxon>Sulfolobaceae</taxon>
        <taxon>Saccharolobus</taxon>
    </lineage>
</organism>
<dbReference type="InterPro" id="IPR005537">
    <property type="entry name" value="RAMP_III_fam"/>
</dbReference>
<keyword evidence="1" id="KW-0051">Antiviral defense</keyword>
<dbReference type="KEGG" id="siy:YG5714_0636"/>
<dbReference type="EMBL" id="CP001403">
    <property type="protein sequence ID" value="ACP44929.1"/>
    <property type="molecule type" value="Genomic_DNA"/>
</dbReference>
<evidence type="ECO:0000259" key="2">
    <source>
        <dbReference type="Pfam" id="PF03787"/>
    </source>
</evidence>
<accession>C3NBE4</accession>
<dbReference type="Proteomes" id="UP000002308">
    <property type="component" value="Chromosome"/>
</dbReference>
<name>C3NBE4_SACI7</name>
<dbReference type="GO" id="GO:0051607">
    <property type="term" value="P:defense response to virus"/>
    <property type="evidence" value="ECO:0007669"/>
    <property type="project" value="UniProtKB-KW"/>
</dbReference>
<feature type="domain" description="CRISPR type III-associated protein" evidence="2">
    <location>
        <begin position="12"/>
        <end position="259"/>
    </location>
</feature>
<dbReference type="AlphaFoldDB" id="C3NBE4"/>